<dbReference type="PROSITE" id="PS50929">
    <property type="entry name" value="ABC_TM1F"/>
    <property type="match status" value="1"/>
</dbReference>
<keyword evidence="3" id="KW-0547">Nucleotide-binding</keyword>
<organism evidence="10 11">
    <name type="scientific">Austwickia chelonae NBRC 105200</name>
    <dbReference type="NCBI Taxonomy" id="1184607"/>
    <lineage>
        <taxon>Bacteria</taxon>
        <taxon>Bacillati</taxon>
        <taxon>Actinomycetota</taxon>
        <taxon>Actinomycetes</taxon>
        <taxon>Micrococcales</taxon>
        <taxon>Dermatophilaceae</taxon>
        <taxon>Austwickia</taxon>
    </lineage>
</organism>
<name>K6UN82_9MICO</name>
<evidence type="ECO:0000313" key="10">
    <source>
        <dbReference type="EMBL" id="GAB78761.1"/>
    </source>
</evidence>
<proteinExistence type="predicted"/>
<feature type="transmembrane region" description="Helical" evidence="7">
    <location>
        <begin position="140"/>
        <end position="159"/>
    </location>
</feature>
<dbReference type="InterPro" id="IPR039421">
    <property type="entry name" value="Type_1_exporter"/>
</dbReference>
<dbReference type="GO" id="GO:0140359">
    <property type="term" value="F:ABC-type transporter activity"/>
    <property type="evidence" value="ECO:0007669"/>
    <property type="project" value="InterPro"/>
</dbReference>
<feature type="transmembrane region" description="Helical" evidence="7">
    <location>
        <begin position="45"/>
        <end position="70"/>
    </location>
</feature>
<feature type="domain" description="ABC transmembrane type-1" evidence="9">
    <location>
        <begin position="1"/>
        <end position="283"/>
    </location>
</feature>
<gene>
    <name evidence="10" type="ORF">AUCHE_16_01840</name>
</gene>
<dbReference type="eggNOG" id="COG1132">
    <property type="taxonomic scope" value="Bacteria"/>
</dbReference>
<dbReference type="PROSITE" id="PS50893">
    <property type="entry name" value="ABC_TRANSPORTER_2"/>
    <property type="match status" value="1"/>
</dbReference>
<dbReference type="GO" id="GO:0005886">
    <property type="term" value="C:plasma membrane"/>
    <property type="evidence" value="ECO:0007669"/>
    <property type="project" value="UniProtKB-SubCell"/>
</dbReference>
<dbReference type="Gene3D" id="1.20.1560.10">
    <property type="entry name" value="ABC transporter type 1, transmembrane domain"/>
    <property type="match status" value="1"/>
</dbReference>
<evidence type="ECO:0000256" key="6">
    <source>
        <dbReference type="ARBA" id="ARBA00023136"/>
    </source>
</evidence>
<keyword evidence="4 10" id="KW-0067">ATP-binding</keyword>
<dbReference type="InterPro" id="IPR036640">
    <property type="entry name" value="ABC1_TM_sf"/>
</dbReference>
<dbReference type="Pfam" id="PF00664">
    <property type="entry name" value="ABC_membrane"/>
    <property type="match status" value="1"/>
</dbReference>
<dbReference type="SUPFAM" id="SSF90123">
    <property type="entry name" value="ABC transporter transmembrane region"/>
    <property type="match status" value="1"/>
</dbReference>
<dbReference type="GO" id="GO:0016887">
    <property type="term" value="F:ATP hydrolysis activity"/>
    <property type="evidence" value="ECO:0007669"/>
    <property type="project" value="InterPro"/>
</dbReference>
<accession>K6UN82</accession>
<keyword evidence="2 7" id="KW-0812">Transmembrane</keyword>
<dbReference type="GO" id="GO:0034040">
    <property type="term" value="F:ATPase-coupled lipid transmembrane transporter activity"/>
    <property type="evidence" value="ECO:0007669"/>
    <property type="project" value="TreeGrafter"/>
</dbReference>
<dbReference type="InterPro" id="IPR003439">
    <property type="entry name" value="ABC_transporter-like_ATP-bd"/>
</dbReference>
<dbReference type="GO" id="GO:0005524">
    <property type="term" value="F:ATP binding"/>
    <property type="evidence" value="ECO:0007669"/>
    <property type="project" value="UniProtKB-KW"/>
</dbReference>
<reference evidence="10 11" key="1">
    <citation type="submission" date="2012-08" db="EMBL/GenBank/DDBJ databases">
        <title>Whole genome shotgun sequence of Austwickia chelonae NBRC 105200.</title>
        <authorList>
            <person name="Yoshida I."/>
            <person name="Hosoyama A."/>
            <person name="Tsuchikane K."/>
            <person name="Katsumata H."/>
            <person name="Ando Y."/>
            <person name="Ohji S."/>
            <person name="Hamada M."/>
            <person name="Tamura T."/>
            <person name="Yamazoe A."/>
            <person name="Yamazaki S."/>
            <person name="Fujita N."/>
        </authorList>
    </citation>
    <scope>NUCLEOTIDE SEQUENCE [LARGE SCALE GENOMIC DNA]</scope>
    <source>
        <strain evidence="10 11">NBRC 105200</strain>
    </source>
</reference>
<evidence type="ECO:0000256" key="2">
    <source>
        <dbReference type="ARBA" id="ARBA00022692"/>
    </source>
</evidence>
<comment type="caution">
    <text evidence="10">The sequence shown here is derived from an EMBL/GenBank/DDBJ whole genome shotgun (WGS) entry which is preliminary data.</text>
</comment>
<feature type="transmembrane region" description="Helical" evidence="7">
    <location>
        <begin position="115"/>
        <end position="134"/>
    </location>
</feature>
<dbReference type="InterPro" id="IPR011527">
    <property type="entry name" value="ABC1_TM_dom"/>
</dbReference>
<evidence type="ECO:0000259" key="9">
    <source>
        <dbReference type="PROSITE" id="PS50929"/>
    </source>
</evidence>
<dbReference type="PANTHER" id="PTHR24221:SF654">
    <property type="entry name" value="ATP-BINDING CASSETTE SUB-FAMILY B MEMBER 6"/>
    <property type="match status" value="1"/>
</dbReference>
<dbReference type="AlphaFoldDB" id="K6UN82"/>
<comment type="subcellular location">
    <subcellularLocation>
        <location evidence="1">Cell membrane</location>
        <topology evidence="1">Multi-pass membrane protein</topology>
    </subcellularLocation>
</comment>
<keyword evidence="5 7" id="KW-1133">Transmembrane helix</keyword>
<dbReference type="SMART" id="SM00382">
    <property type="entry name" value="AAA"/>
    <property type="match status" value="1"/>
</dbReference>
<dbReference type="PANTHER" id="PTHR24221">
    <property type="entry name" value="ATP-BINDING CASSETTE SUB-FAMILY B"/>
    <property type="match status" value="1"/>
</dbReference>
<evidence type="ECO:0000256" key="5">
    <source>
        <dbReference type="ARBA" id="ARBA00022989"/>
    </source>
</evidence>
<evidence type="ECO:0000256" key="4">
    <source>
        <dbReference type="ARBA" id="ARBA00022840"/>
    </source>
</evidence>
<dbReference type="Gene3D" id="3.40.50.300">
    <property type="entry name" value="P-loop containing nucleotide triphosphate hydrolases"/>
    <property type="match status" value="1"/>
</dbReference>
<dbReference type="EMBL" id="BAGZ01000016">
    <property type="protein sequence ID" value="GAB78761.1"/>
    <property type="molecule type" value="Genomic_DNA"/>
</dbReference>
<feature type="domain" description="ABC transporter" evidence="8">
    <location>
        <begin position="313"/>
        <end position="552"/>
    </location>
</feature>
<keyword evidence="11" id="KW-1185">Reference proteome</keyword>
<protein>
    <submittedName>
        <fullName evidence="10">Putative ABC ATP-binding protein</fullName>
    </submittedName>
</protein>
<sequence>MLAVTAMTLAALLDLVVPRQAGRIVDAVRAGAGPESLTSHAVAMIAAILVSGLVSGIGLSLAPAFFAAVLARLREQMLQAALDLPQTTVERAGLADLVSRVGDDVSRARDAATLVVPRIVSTGILVTVSAVGIAAAHPAFLAAIAAGATGHLLLIRWYWPRASQAYVAERAASAHQAGHVLATVHGLDSVHSYGLQRMRRRLVADSSRELCRRRMHGRRLVITLSAGLLLVEAVTVALLLAVGALLVGRGSVTVGETTAAVLILVRIFGPVRFILFFLDDFQAALVALRRIVGVIDVPRRQPTAAAQDGDGGIVLSGVSFSYDGVHQVLHEVDLRVGAGEVVALVGASGAGKSTLSGLVAGTLRPDSGQVVVGGGVRRTAGRPRVVLVSQDVHTFSGPLRDDVLLALPPGAPGADDPAAREELLGRALAEVGADSWVSTLPEGTDTVIGRMGHRLDPSRAQQLALARVLVADPEVVILDEATAEAGSAGAGVLDRAAQAVTRGRTALVVAHRLGQAVRADRIVVMAGGRVVDQGTPDELVSRPGPFRDLWQAWGQHR</sequence>
<evidence type="ECO:0000256" key="1">
    <source>
        <dbReference type="ARBA" id="ARBA00004651"/>
    </source>
</evidence>
<dbReference type="InterPro" id="IPR027417">
    <property type="entry name" value="P-loop_NTPase"/>
</dbReference>
<dbReference type="Pfam" id="PF00005">
    <property type="entry name" value="ABC_tran"/>
    <property type="match status" value="1"/>
</dbReference>
<dbReference type="InterPro" id="IPR003593">
    <property type="entry name" value="AAA+_ATPase"/>
</dbReference>
<keyword evidence="6 7" id="KW-0472">Membrane</keyword>
<evidence type="ECO:0000256" key="3">
    <source>
        <dbReference type="ARBA" id="ARBA00022741"/>
    </source>
</evidence>
<evidence type="ECO:0000259" key="8">
    <source>
        <dbReference type="PROSITE" id="PS50893"/>
    </source>
</evidence>
<dbReference type="STRING" id="100225.SAMN05421595_2414"/>
<evidence type="ECO:0000256" key="7">
    <source>
        <dbReference type="SAM" id="Phobius"/>
    </source>
</evidence>
<dbReference type="Proteomes" id="UP000008495">
    <property type="component" value="Unassembled WGS sequence"/>
</dbReference>
<evidence type="ECO:0000313" key="11">
    <source>
        <dbReference type="Proteomes" id="UP000008495"/>
    </source>
</evidence>
<feature type="transmembrane region" description="Helical" evidence="7">
    <location>
        <begin position="220"/>
        <end position="247"/>
    </location>
</feature>
<dbReference type="SUPFAM" id="SSF52540">
    <property type="entry name" value="P-loop containing nucleoside triphosphate hydrolases"/>
    <property type="match status" value="1"/>
</dbReference>